<keyword evidence="4 9" id="KW-1133">Transmembrane helix</keyword>
<evidence type="ECO:0000256" key="7">
    <source>
        <dbReference type="ARBA" id="ARBA00049458"/>
    </source>
</evidence>
<feature type="transmembrane region" description="Helical" evidence="9">
    <location>
        <begin position="21"/>
        <end position="38"/>
    </location>
</feature>
<feature type="transmembrane region" description="Helical" evidence="9">
    <location>
        <begin position="104"/>
        <end position="121"/>
    </location>
</feature>
<dbReference type="GO" id="GO:0047408">
    <property type="term" value="F:alkenylglycerophosphocholine hydrolase activity"/>
    <property type="evidence" value="ECO:0007669"/>
    <property type="project" value="UniProtKB-EC"/>
</dbReference>
<dbReference type="CTD" id="255043"/>
<protein>
    <recommendedName>
        <fullName evidence="6">lysoplasmalogenase</fullName>
        <ecNumber evidence="6">3.3.2.2</ecNumber>
    </recommendedName>
</protein>
<evidence type="ECO:0000256" key="5">
    <source>
        <dbReference type="ARBA" id="ARBA00023136"/>
    </source>
</evidence>
<evidence type="ECO:0000256" key="6">
    <source>
        <dbReference type="ARBA" id="ARBA00035673"/>
    </source>
</evidence>
<dbReference type="EC" id="3.3.2.2" evidence="6"/>
<dbReference type="RefSeq" id="XP_033818295.1">
    <property type="nucleotide sequence ID" value="XM_033962404.1"/>
</dbReference>
<proteinExistence type="inferred from homology"/>
<organism evidence="10 11">
    <name type="scientific">Geotrypetes seraphini</name>
    <name type="common">Gaboon caecilian</name>
    <name type="synonym">Caecilia seraphini</name>
    <dbReference type="NCBI Taxonomy" id="260995"/>
    <lineage>
        <taxon>Eukaryota</taxon>
        <taxon>Metazoa</taxon>
        <taxon>Chordata</taxon>
        <taxon>Craniata</taxon>
        <taxon>Vertebrata</taxon>
        <taxon>Euteleostomi</taxon>
        <taxon>Amphibia</taxon>
        <taxon>Gymnophiona</taxon>
        <taxon>Geotrypetes</taxon>
    </lineage>
</organism>
<evidence type="ECO:0000256" key="2">
    <source>
        <dbReference type="ARBA" id="ARBA00007375"/>
    </source>
</evidence>
<dbReference type="PANTHER" id="PTHR31885">
    <property type="entry name" value="GH04784P"/>
    <property type="match status" value="1"/>
</dbReference>
<evidence type="ECO:0000256" key="8">
    <source>
        <dbReference type="ARBA" id="ARBA00049560"/>
    </source>
</evidence>
<feature type="transmembrane region" description="Helical" evidence="9">
    <location>
        <begin position="153"/>
        <end position="171"/>
    </location>
</feature>
<feature type="transmembrane region" description="Helical" evidence="9">
    <location>
        <begin position="50"/>
        <end position="69"/>
    </location>
</feature>
<dbReference type="InParanoid" id="A0A6P8SH91"/>
<keyword evidence="10" id="KW-1185">Reference proteome</keyword>
<evidence type="ECO:0000256" key="9">
    <source>
        <dbReference type="SAM" id="Phobius"/>
    </source>
</evidence>
<keyword evidence="5 9" id="KW-0472">Membrane</keyword>
<feature type="transmembrane region" description="Helical" evidence="9">
    <location>
        <begin position="128"/>
        <end position="147"/>
    </location>
</feature>
<comment type="catalytic activity">
    <reaction evidence="8">
        <text>a 1-O-(1Z-alkenyl)-sn-glycero-3-phosphocholine + H2O = a 2,3-saturated aldehyde + sn-glycerol 3-phosphocholine</text>
        <dbReference type="Rhea" id="RHEA:22544"/>
        <dbReference type="ChEBI" id="CHEBI:15377"/>
        <dbReference type="ChEBI" id="CHEBI:16870"/>
        <dbReference type="ChEBI" id="CHEBI:73359"/>
        <dbReference type="ChEBI" id="CHEBI:77287"/>
        <dbReference type="EC" id="3.3.2.2"/>
    </reaction>
</comment>
<gene>
    <name evidence="11" type="primary">TMEM86B</name>
</gene>
<evidence type="ECO:0000256" key="4">
    <source>
        <dbReference type="ARBA" id="ARBA00022989"/>
    </source>
</evidence>
<feature type="transmembrane region" description="Helical" evidence="9">
    <location>
        <begin position="81"/>
        <end position="98"/>
    </location>
</feature>
<keyword evidence="3 9" id="KW-0812">Transmembrane</keyword>
<comment type="catalytic activity">
    <reaction evidence="7">
        <text>a 1-O-(1Z-alkenyl)-sn-glycero-3-phosphoethanolamine + H2O = a 2,3-saturated aldehyde + sn-glycero-3-phosphoethanolamine</text>
        <dbReference type="Rhea" id="RHEA:16905"/>
        <dbReference type="ChEBI" id="CHEBI:15377"/>
        <dbReference type="ChEBI" id="CHEBI:73359"/>
        <dbReference type="ChEBI" id="CHEBI:77288"/>
        <dbReference type="ChEBI" id="CHEBI:143890"/>
        <dbReference type="EC" id="3.3.2.2"/>
    </reaction>
</comment>
<evidence type="ECO:0000256" key="3">
    <source>
        <dbReference type="ARBA" id="ARBA00022692"/>
    </source>
</evidence>
<reference evidence="11" key="1">
    <citation type="submission" date="2025-08" db="UniProtKB">
        <authorList>
            <consortium name="RefSeq"/>
        </authorList>
    </citation>
    <scope>IDENTIFICATION</scope>
</reference>
<evidence type="ECO:0000256" key="1">
    <source>
        <dbReference type="ARBA" id="ARBA00004141"/>
    </source>
</evidence>
<comment type="similarity">
    <text evidence="2">Belongs to the TMEM86 family.</text>
</comment>
<dbReference type="OrthoDB" id="2133758at2759"/>
<evidence type="ECO:0000313" key="10">
    <source>
        <dbReference type="Proteomes" id="UP000515159"/>
    </source>
</evidence>
<dbReference type="PANTHER" id="PTHR31885:SF12">
    <property type="entry name" value="LYSOPLASMALOGENASE"/>
    <property type="match status" value="1"/>
</dbReference>
<name>A0A6P8SH91_GEOSA</name>
<dbReference type="InterPro" id="IPR012506">
    <property type="entry name" value="TMEM86B-like"/>
</dbReference>
<dbReference type="AlphaFoldDB" id="A0A6P8SH91"/>
<dbReference type="Pfam" id="PF07947">
    <property type="entry name" value="YhhN"/>
    <property type="match status" value="1"/>
</dbReference>
<evidence type="ECO:0000313" key="11">
    <source>
        <dbReference type="RefSeq" id="XP_033818295.1"/>
    </source>
</evidence>
<comment type="subcellular location">
    <subcellularLocation>
        <location evidence="1">Membrane</location>
        <topology evidence="1">Multi-pass membrane protein</topology>
    </subcellularLocation>
</comment>
<dbReference type="KEGG" id="gsh:117368680"/>
<dbReference type="GeneID" id="117368680"/>
<accession>A0A6P8SH91</accession>
<dbReference type="Proteomes" id="UP000515159">
    <property type="component" value="Chromosome 10"/>
</dbReference>
<sequence>MDLLEPNGRRRNKTRGTGWSHAVRLLPFVVTSAAYFTLCPPPSEPGQFPALMKCLPVLSLAFFVLAHGVSLGGPSPYAWKILLGLLFSAAGDVCLIWPDLFLHGMVLFGLAHLLYILAFGLRPFQIHLFLLLAVLGSASYVFLLPYLQGLLVYAAGVYTVLIAAMVWRALTGARQTPYGRSRARISSAAGAMSFMVSDGILAVDKFCFPLPHSQLFVMATYYLAQVLIAVSVTQPSRTEELWKVE</sequence>
<dbReference type="GO" id="GO:0016020">
    <property type="term" value="C:membrane"/>
    <property type="evidence" value="ECO:0007669"/>
    <property type="project" value="UniProtKB-SubCell"/>
</dbReference>